<sequence>MTAVLAPYAPYIALAILGLLFAAFVWEKYPPEVTAAGAAALFIILGLVPTDDVMGVFSNSAPITIAAMFVVSGALVRTGVLDAIANFIIEYAVVRPVIAIVAFFLATIAASAFMNNTPVVLVLIPVVIRLAVSLNLAPTRLLIPLSYAAILGGSITLIGTSTNILVDGVARQSGIEPFTIFEIAPVGLAVSLFGGAAMVILSRFLLPNREHDGANEEDQETPFLSEITVLAGYAGIGKAIKDIPDLQRAGVRTTGVRRGGKISRSDINDCVLQKGDALIVIAKTSELLTLAEEAGLRVGLRSFSDADSDSDVHIAEAIVTAQRSQRGIRISDLALGRRAGVRVLGAYRPQHIAGSDLASVRLRPSDKLLLQGNTVGFQTLAASGDVVSITEPTARAFRRRQAPIAILTLIGIVAFAAFGILPISLLAIVGVVGILLLRCIDNDEAWSSIDGSILILIFSMLIVGAGLEATGAVELVVSAIVPYLTGLPLLVTLIAVYVIASFLTEIVTNNAVAVILTPIVISLTAQLGVDPRPFLVAVMIAASASFATPIGYQTNTLVYGAGNYKFTDFLKIGVPMNIIVGIVSIIAISIFFPFK</sequence>
<dbReference type="InterPro" id="IPR004680">
    <property type="entry name" value="Cit_transptr-like_dom"/>
</dbReference>
<evidence type="ECO:0000313" key="11">
    <source>
        <dbReference type="EMBL" id="MEM5500773.1"/>
    </source>
</evidence>
<comment type="subcellular location">
    <subcellularLocation>
        <location evidence="1">Cell membrane</location>
        <topology evidence="1">Multi-pass membrane protein</topology>
    </subcellularLocation>
</comment>
<gene>
    <name evidence="11" type="ORF">WNY59_04130</name>
</gene>
<evidence type="ECO:0000256" key="6">
    <source>
        <dbReference type="ARBA" id="ARBA00022737"/>
    </source>
</evidence>
<organism evidence="11 12">
    <name type="scientific">Ahrensia kielensis</name>
    <dbReference type="NCBI Taxonomy" id="76980"/>
    <lineage>
        <taxon>Bacteria</taxon>
        <taxon>Pseudomonadati</taxon>
        <taxon>Pseudomonadota</taxon>
        <taxon>Alphaproteobacteria</taxon>
        <taxon>Hyphomicrobiales</taxon>
        <taxon>Ahrensiaceae</taxon>
        <taxon>Ahrensia</taxon>
    </lineage>
</organism>
<evidence type="ECO:0000256" key="4">
    <source>
        <dbReference type="ARBA" id="ARBA00022475"/>
    </source>
</evidence>
<dbReference type="InterPro" id="IPR006037">
    <property type="entry name" value="RCK_C"/>
</dbReference>
<dbReference type="PRINTS" id="PR00758">
    <property type="entry name" value="ARSENICPUMP"/>
</dbReference>
<evidence type="ECO:0000313" key="12">
    <source>
        <dbReference type="Proteomes" id="UP001477870"/>
    </source>
</evidence>
<feature type="transmembrane region" description="Helical" evidence="9">
    <location>
        <begin position="119"/>
        <end position="138"/>
    </location>
</feature>
<feature type="transmembrane region" description="Helical" evidence="9">
    <location>
        <begin position="178"/>
        <end position="201"/>
    </location>
</feature>
<feature type="transmembrane region" description="Helical" evidence="9">
    <location>
        <begin position="92"/>
        <end position="113"/>
    </location>
</feature>
<keyword evidence="3" id="KW-0813">Transport</keyword>
<evidence type="ECO:0000256" key="2">
    <source>
        <dbReference type="ARBA" id="ARBA00009843"/>
    </source>
</evidence>
<proteinExistence type="inferred from homology"/>
<dbReference type="InterPro" id="IPR051679">
    <property type="entry name" value="DASS-Related_Transporters"/>
</dbReference>
<dbReference type="InterPro" id="IPR031312">
    <property type="entry name" value="Na/sul_symport_CS"/>
</dbReference>
<feature type="domain" description="RCK C-terminal" evidence="10">
    <location>
        <begin position="301"/>
        <end position="386"/>
    </location>
</feature>
<keyword evidence="4" id="KW-1003">Cell membrane</keyword>
<dbReference type="Proteomes" id="UP001477870">
    <property type="component" value="Unassembled WGS sequence"/>
</dbReference>
<dbReference type="Pfam" id="PF02080">
    <property type="entry name" value="TrkA_C"/>
    <property type="match status" value="1"/>
</dbReference>
<keyword evidence="5 9" id="KW-0812">Transmembrane</keyword>
<reference evidence="11 12" key="1">
    <citation type="submission" date="2024-03" db="EMBL/GenBank/DDBJ databases">
        <title>Community enrichment and isolation of bacterial strains for fucoidan degradation.</title>
        <authorList>
            <person name="Sichert A."/>
        </authorList>
    </citation>
    <scope>NUCLEOTIDE SEQUENCE [LARGE SCALE GENOMIC DNA]</scope>
    <source>
        <strain evidence="11 12">AS62</strain>
    </source>
</reference>
<evidence type="ECO:0000256" key="5">
    <source>
        <dbReference type="ARBA" id="ARBA00022692"/>
    </source>
</evidence>
<feature type="transmembrane region" description="Helical" evidence="9">
    <location>
        <begin position="572"/>
        <end position="594"/>
    </location>
</feature>
<feature type="transmembrane region" description="Helical" evidence="9">
    <location>
        <begin position="404"/>
        <end position="437"/>
    </location>
</feature>
<comment type="similarity">
    <text evidence="2">Belongs to the CitM (TC 2.A.11) transporter family.</text>
</comment>
<keyword evidence="12" id="KW-1185">Reference proteome</keyword>
<feature type="transmembrane region" description="Helical" evidence="9">
    <location>
        <begin position="506"/>
        <end position="527"/>
    </location>
</feature>
<dbReference type="PROSITE" id="PS01271">
    <property type="entry name" value="NA_SULFATE"/>
    <property type="match status" value="1"/>
</dbReference>
<comment type="caution">
    <text evidence="11">The sequence shown here is derived from an EMBL/GenBank/DDBJ whole genome shotgun (WGS) entry which is preliminary data.</text>
</comment>
<dbReference type="InterPro" id="IPR036721">
    <property type="entry name" value="RCK_C_sf"/>
</dbReference>
<dbReference type="PANTHER" id="PTHR43652:SF2">
    <property type="entry name" value="BASIC AMINO ACID ANTIPORTER YFCC-RELATED"/>
    <property type="match status" value="1"/>
</dbReference>
<dbReference type="Pfam" id="PF03600">
    <property type="entry name" value="CitMHS"/>
    <property type="match status" value="1"/>
</dbReference>
<keyword evidence="7 9" id="KW-1133">Transmembrane helix</keyword>
<dbReference type="RefSeq" id="WP_342847101.1">
    <property type="nucleotide sequence ID" value="NZ_JBBMQO010000002.1"/>
</dbReference>
<evidence type="ECO:0000256" key="9">
    <source>
        <dbReference type="SAM" id="Phobius"/>
    </source>
</evidence>
<dbReference type="Gene3D" id="3.30.70.1450">
    <property type="entry name" value="Regulator of K+ conductance, C-terminal domain"/>
    <property type="match status" value="2"/>
</dbReference>
<name>A0ABU9T3T2_9HYPH</name>
<accession>A0ABU9T3T2</accession>
<keyword evidence="8 9" id="KW-0472">Membrane</keyword>
<evidence type="ECO:0000256" key="7">
    <source>
        <dbReference type="ARBA" id="ARBA00022989"/>
    </source>
</evidence>
<feature type="transmembrane region" description="Helical" evidence="9">
    <location>
        <begin position="61"/>
        <end position="80"/>
    </location>
</feature>
<feature type="transmembrane region" description="Helical" evidence="9">
    <location>
        <begin position="479"/>
        <end position="500"/>
    </location>
</feature>
<evidence type="ECO:0000259" key="10">
    <source>
        <dbReference type="PROSITE" id="PS51202"/>
    </source>
</evidence>
<feature type="domain" description="RCK C-terminal" evidence="10">
    <location>
        <begin position="211"/>
        <end position="296"/>
    </location>
</feature>
<dbReference type="EMBL" id="JBBMQO010000002">
    <property type="protein sequence ID" value="MEM5500773.1"/>
    <property type="molecule type" value="Genomic_DNA"/>
</dbReference>
<feature type="transmembrane region" description="Helical" evidence="9">
    <location>
        <begin position="534"/>
        <end position="552"/>
    </location>
</feature>
<dbReference type="PANTHER" id="PTHR43652">
    <property type="entry name" value="BASIC AMINO ACID ANTIPORTER YFCC-RELATED"/>
    <property type="match status" value="1"/>
</dbReference>
<keyword evidence="6" id="KW-0677">Repeat</keyword>
<feature type="transmembrane region" description="Helical" evidence="9">
    <location>
        <begin position="145"/>
        <end position="166"/>
    </location>
</feature>
<evidence type="ECO:0000256" key="8">
    <source>
        <dbReference type="ARBA" id="ARBA00023136"/>
    </source>
</evidence>
<dbReference type="InterPro" id="IPR000802">
    <property type="entry name" value="Arsenical_pump_ArsB"/>
</dbReference>
<protein>
    <submittedName>
        <fullName evidence="11">SLC13 family permease</fullName>
    </submittedName>
</protein>
<dbReference type="PROSITE" id="PS51202">
    <property type="entry name" value="RCK_C"/>
    <property type="match status" value="2"/>
</dbReference>
<feature type="transmembrane region" description="Helical" evidence="9">
    <location>
        <begin position="449"/>
        <end position="467"/>
    </location>
</feature>
<feature type="transmembrane region" description="Helical" evidence="9">
    <location>
        <begin position="33"/>
        <end position="49"/>
    </location>
</feature>
<evidence type="ECO:0000256" key="3">
    <source>
        <dbReference type="ARBA" id="ARBA00022448"/>
    </source>
</evidence>
<dbReference type="SUPFAM" id="SSF116726">
    <property type="entry name" value="TrkA C-terminal domain-like"/>
    <property type="match status" value="2"/>
</dbReference>
<feature type="transmembrane region" description="Helical" evidence="9">
    <location>
        <begin position="6"/>
        <end position="26"/>
    </location>
</feature>
<evidence type="ECO:0000256" key="1">
    <source>
        <dbReference type="ARBA" id="ARBA00004651"/>
    </source>
</evidence>